<dbReference type="EMBL" id="CAJZAF010000008">
    <property type="protein sequence ID" value="CAG9170416.1"/>
    <property type="molecule type" value="Genomic_DNA"/>
</dbReference>
<evidence type="ECO:0000313" key="2">
    <source>
        <dbReference type="Proteomes" id="UP000701702"/>
    </source>
</evidence>
<dbReference type="Proteomes" id="UP000701702">
    <property type="component" value="Unassembled WGS sequence"/>
</dbReference>
<comment type="caution">
    <text evidence="1">The sequence shown here is derived from an EMBL/GenBank/DDBJ whole genome shotgun (WGS) entry which is preliminary data.</text>
</comment>
<reference evidence="1 2" key="1">
    <citation type="submission" date="2021-08" db="EMBL/GenBank/DDBJ databases">
        <authorList>
            <person name="Peeters C."/>
        </authorList>
    </citation>
    <scope>NUCLEOTIDE SEQUENCE [LARGE SCALE GENOMIC DNA]</scope>
    <source>
        <strain evidence="1 2">LMG 23994</strain>
    </source>
</reference>
<name>A0ABM8WSG1_9BURK</name>
<sequence length="84" mass="9886">MFSVGLKETMSTRDNNTDRLLHELFGPTPRPARKIPYLTLYNPWTRMHHLYRLRTDGLVKFRTLGPVSLRDAKRIEQAYRENGA</sequence>
<keyword evidence="2" id="KW-1185">Reference proteome</keyword>
<organism evidence="1 2">
    <name type="scientific">Cupriavidus pinatubonensis</name>
    <dbReference type="NCBI Taxonomy" id="248026"/>
    <lineage>
        <taxon>Bacteria</taxon>
        <taxon>Pseudomonadati</taxon>
        <taxon>Pseudomonadota</taxon>
        <taxon>Betaproteobacteria</taxon>
        <taxon>Burkholderiales</taxon>
        <taxon>Burkholderiaceae</taxon>
        <taxon>Cupriavidus</taxon>
    </lineage>
</organism>
<gene>
    <name evidence="1" type="ORF">LMG23994_01886</name>
</gene>
<accession>A0ABM8WSG1</accession>
<proteinExistence type="predicted"/>
<evidence type="ECO:0000313" key="1">
    <source>
        <dbReference type="EMBL" id="CAG9170416.1"/>
    </source>
</evidence>
<protein>
    <submittedName>
        <fullName evidence="1">Uncharacterized protein</fullName>
    </submittedName>
</protein>